<dbReference type="InterPro" id="IPR029045">
    <property type="entry name" value="ClpP/crotonase-like_dom_sf"/>
</dbReference>
<dbReference type="PANTHER" id="PTHR43176">
    <property type="entry name" value="3-HYDROXYISOBUTYRYL-COA HYDROLASE-RELATED"/>
    <property type="match status" value="1"/>
</dbReference>
<dbReference type="GO" id="GO:0003860">
    <property type="term" value="F:3-hydroxyisobutyryl-CoA hydrolase activity"/>
    <property type="evidence" value="ECO:0007669"/>
    <property type="project" value="UniProtKB-EC"/>
</dbReference>
<evidence type="ECO:0000256" key="2">
    <source>
        <dbReference type="ARBA" id="ARBA00011915"/>
    </source>
</evidence>
<dbReference type="Gene3D" id="3.90.226.10">
    <property type="entry name" value="2-enoyl-CoA Hydratase, Chain A, domain 1"/>
    <property type="match status" value="1"/>
</dbReference>
<feature type="domain" description="Enoyl-CoA hydratase/isomerase" evidence="4">
    <location>
        <begin position="18"/>
        <end position="354"/>
    </location>
</feature>
<dbReference type="AlphaFoldDB" id="A0A423PMZ0"/>
<protein>
    <recommendedName>
        <fullName evidence="2">3-hydroxyisobutyryl-CoA hydrolase</fullName>
        <ecNumber evidence="2">3.1.2.4</ecNumber>
    </recommendedName>
</protein>
<dbReference type="GO" id="GO:0005829">
    <property type="term" value="C:cytosol"/>
    <property type="evidence" value="ECO:0007669"/>
    <property type="project" value="TreeGrafter"/>
</dbReference>
<dbReference type="CDD" id="cd06558">
    <property type="entry name" value="crotonase-like"/>
    <property type="match status" value="1"/>
</dbReference>
<dbReference type="Proteomes" id="UP000285310">
    <property type="component" value="Unassembled WGS sequence"/>
</dbReference>
<reference evidence="5 6" key="1">
    <citation type="submission" date="2013-10" db="EMBL/GenBank/DDBJ databases">
        <title>Salinisphaera japonica YTM-1 Genome Sequencing.</title>
        <authorList>
            <person name="Lai Q."/>
            <person name="Li C."/>
            <person name="Shao Z."/>
        </authorList>
    </citation>
    <scope>NUCLEOTIDE SEQUENCE [LARGE SCALE GENOMIC DNA]</scope>
    <source>
        <strain evidence="5 6">YTM-1</strain>
    </source>
</reference>
<dbReference type="GO" id="GO:0006574">
    <property type="term" value="P:L-valine catabolic process"/>
    <property type="evidence" value="ECO:0007669"/>
    <property type="project" value="TreeGrafter"/>
</dbReference>
<dbReference type="InParanoid" id="A0A423PMZ0"/>
<organism evidence="5 6">
    <name type="scientific">Salinisphaera japonica YTM-1</name>
    <dbReference type="NCBI Taxonomy" id="1209778"/>
    <lineage>
        <taxon>Bacteria</taxon>
        <taxon>Pseudomonadati</taxon>
        <taxon>Pseudomonadota</taxon>
        <taxon>Gammaproteobacteria</taxon>
        <taxon>Salinisphaerales</taxon>
        <taxon>Salinisphaeraceae</taxon>
        <taxon>Salinisphaera</taxon>
    </lineage>
</organism>
<evidence type="ECO:0000259" key="4">
    <source>
        <dbReference type="Pfam" id="PF16113"/>
    </source>
</evidence>
<evidence type="ECO:0000313" key="5">
    <source>
        <dbReference type="EMBL" id="ROO26881.1"/>
    </source>
</evidence>
<sequence>MSRIHENEVQLNDDRILGRLTLDNPKALNAVRLDMIEPMLSAIHAWEARPEVVAILIDAEGDKAFCAGGDIVNLYRSIIGEIEADYPQRFFTEEYRLCHDLHRLATPVVAWGHGIVMGGGCGLFAGASHRVVTETTRLAMPEIKIGLFPDCGATWFFSRLPHYLARFISLTGATLDSADVLFAGLAEHGIAHREKQAVITALETAQDWDQPHRTVDRILAAAEQRSPAADTADSRLMAAAPTIREAARGSDLGDIVAGLTALAETGDDWLAESAGSLAAGCPTTAHLIHDQLETGRYLSLAQAVQRELAMALACCRHADFAEGVRALLVDKDKTPVWQYDSVAAVPGQHVADHFVPDWSGAHPLADLGQR</sequence>
<dbReference type="EC" id="3.1.2.4" evidence="2"/>
<keyword evidence="6" id="KW-1185">Reference proteome</keyword>
<evidence type="ECO:0000256" key="1">
    <source>
        <dbReference type="ARBA" id="ARBA00001709"/>
    </source>
</evidence>
<dbReference type="InterPro" id="IPR032259">
    <property type="entry name" value="HIBYL-CoA-H"/>
</dbReference>
<proteinExistence type="predicted"/>
<dbReference type="NCBIfam" id="NF004127">
    <property type="entry name" value="PRK05617.1"/>
    <property type="match status" value="1"/>
</dbReference>
<dbReference type="RefSeq" id="WP_123658575.1">
    <property type="nucleotide sequence ID" value="NZ_AYKG01000032.1"/>
</dbReference>
<dbReference type="SUPFAM" id="SSF52096">
    <property type="entry name" value="ClpP/crotonase"/>
    <property type="match status" value="1"/>
</dbReference>
<comment type="caution">
    <text evidence="5">The sequence shown here is derived from an EMBL/GenBank/DDBJ whole genome shotgun (WGS) entry which is preliminary data.</text>
</comment>
<dbReference type="OrthoDB" id="9790967at2"/>
<dbReference type="EMBL" id="AYKG01000032">
    <property type="protein sequence ID" value="ROO26881.1"/>
    <property type="molecule type" value="Genomic_DNA"/>
</dbReference>
<name>A0A423PMZ0_9GAMM</name>
<evidence type="ECO:0000256" key="3">
    <source>
        <dbReference type="ARBA" id="ARBA00022801"/>
    </source>
</evidence>
<dbReference type="Pfam" id="PF16113">
    <property type="entry name" value="ECH_2"/>
    <property type="match status" value="1"/>
</dbReference>
<dbReference type="PANTHER" id="PTHR43176:SF3">
    <property type="entry name" value="3-HYDROXYISOBUTYRYL-COA HYDROLASE, MITOCHONDRIAL"/>
    <property type="match status" value="1"/>
</dbReference>
<keyword evidence="3" id="KW-0378">Hydrolase</keyword>
<comment type="catalytic activity">
    <reaction evidence="1">
        <text>3-hydroxy-2-methylpropanoyl-CoA + H2O = 3-hydroxy-2-methylpropanoate + CoA + H(+)</text>
        <dbReference type="Rhea" id="RHEA:20888"/>
        <dbReference type="ChEBI" id="CHEBI:11805"/>
        <dbReference type="ChEBI" id="CHEBI:15377"/>
        <dbReference type="ChEBI" id="CHEBI:15378"/>
        <dbReference type="ChEBI" id="CHEBI:57287"/>
        <dbReference type="ChEBI" id="CHEBI:57340"/>
        <dbReference type="EC" id="3.1.2.4"/>
    </reaction>
</comment>
<accession>A0A423PMZ0</accession>
<gene>
    <name evidence="5" type="ORF">SAJA_10440</name>
</gene>
<evidence type="ECO:0000313" key="6">
    <source>
        <dbReference type="Proteomes" id="UP000285310"/>
    </source>
</evidence>
<dbReference type="InterPro" id="IPR045004">
    <property type="entry name" value="ECH_dom"/>
</dbReference>